<dbReference type="AlphaFoldDB" id="G2QKA3"/>
<dbReference type="eggNOG" id="ENOG502S81D">
    <property type="taxonomic scope" value="Eukaryota"/>
</dbReference>
<dbReference type="RefSeq" id="XP_003665254.1">
    <property type="nucleotide sequence ID" value="XM_003665206.1"/>
</dbReference>
<name>G2QKA3_THET4</name>
<evidence type="ECO:0000256" key="5">
    <source>
        <dbReference type="ARBA" id="ARBA00023128"/>
    </source>
</evidence>
<keyword evidence="4" id="KW-1133">Transmembrane helix</keyword>
<dbReference type="PANTHER" id="PTHR21382">
    <property type="entry name" value="NADH-UBIQUINONE OXIDOREDUCTASE SUBUNIT"/>
    <property type="match status" value="1"/>
</dbReference>
<evidence type="ECO:0000313" key="7">
    <source>
        <dbReference type="EMBL" id="AEO60009.1"/>
    </source>
</evidence>
<dbReference type="GO" id="GO:0045271">
    <property type="term" value="C:respiratory chain complex I"/>
    <property type="evidence" value="ECO:0007669"/>
    <property type="project" value="InterPro"/>
</dbReference>
<dbReference type="STRING" id="573729.G2QKA3"/>
<comment type="subcellular location">
    <subcellularLocation>
        <location evidence="1">Mitochondrion inner membrane</location>
        <topology evidence="1">Multi-pass membrane protein</topology>
    </subcellularLocation>
</comment>
<evidence type="ECO:0000256" key="6">
    <source>
        <dbReference type="ARBA" id="ARBA00023136"/>
    </source>
</evidence>
<dbReference type="InterPro" id="IPR039205">
    <property type="entry name" value="NDUFA11"/>
</dbReference>
<keyword evidence="3" id="KW-0999">Mitochondrion inner membrane</keyword>
<keyword evidence="2" id="KW-0812">Transmembrane</keyword>
<accession>G2QKA3</accession>
<reference evidence="7 8" key="1">
    <citation type="journal article" date="2011" name="Nat. Biotechnol.">
        <title>Comparative genomic analysis of the thermophilic biomass-degrading fungi Myceliophthora thermophila and Thielavia terrestris.</title>
        <authorList>
            <person name="Berka R.M."/>
            <person name="Grigoriev I.V."/>
            <person name="Otillar R."/>
            <person name="Salamov A."/>
            <person name="Grimwood J."/>
            <person name="Reid I."/>
            <person name="Ishmael N."/>
            <person name="John T."/>
            <person name="Darmond C."/>
            <person name="Moisan M.-C."/>
            <person name="Henrissat B."/>
            <person name="Coutinho P.M."/>
            <person name="Lombard V."/>
            <person name="Natvig D.O."/>
            <person name="Lindquist E."/>
            <person name="Schmutz J."/>
            <person name="Lucas S."/>
            <person name="Harris P."/>
            <person name="Powlowski J."/>
            <person name="Bellemare A."/>
            <person name="Taylor D."/>
            <person name="Butler G."/>
            <person name="de Vries R.P."/>
            <person name="Allijn I.E."/>
            <person name="van den Brink J."/>
            <person name="Ushinsky S."/>
            <person name="Storms R."/>
            <person name="Powell A.J."/>
            <person name="Paulsen I.T."/>
            <person name="Elbourne L.D.H."/>
            <person name="Baker S.E."/>
            <person name="Magnuson J."/>
            <person name="LaBoissiere S."/>
            <person name="Clutterbuck A.J."/>
            <person name="Martinez D."/>
            <person name="Wogulis M."/>
            <person name="de Leon A.L."/>
            <person name="Rey M.W."/>
            <person name="Tsang A."/>
        </authorList>
    </citation>
    <scope>NUCLEOTIDE SEQUENCE [LARGE SCALE GENOMIC DNA]</scope>
    <source>
        <strain evidence="8">ATCC 42464 / BCRC 31852 / DSM 1799</strain>
    </source>
</reference>
<dbReference type="EMBL" id="CP003006">
    <property type="protein sequence ID" value="AEO60009.1"/>
    <property type="molecule type" value="Genomic_DNA"/>
</dbReference>
<evidence type="ECO:0000313" key="8">
    <source>
        <dbReference type="Proteomes" id="UP000007322"/>
    </source>
</evidence>
<dbReference type="OrthoDB" id="1913277at2759"/>
<evidence type="ECO:0000256" key="1">
    <source>
        <dbReference type="ARBA" id="ARBA00004448"/>
    </source>
</evidence>
<proteinExistence type="predicted"/>
<sequence>MAPTGDDGYHPKDAIHESINQGLMFGGAGLLFAAVKNSLAKNNIGPWTTFTRNGGIIASFAAAGAAFEFTRCASANLREKDDYWNHAVGGFFAGAAVGVRTGRMPRVLGYGALASVALAAFEYTGGTLKGYLNRHDEDEYERKEMIRKNRRRPIEETLAEIGEGRGIKPPGYEERRRERIKEKYGIEIQTVSADPDAA</sequence>
<dbReference type="VEuPathDB" id="FungiDB:MYCTH_2308783"/>
<dbReference type="InParanoid" id="G2QKA3"/>
<gene>
    <name evidence="7" type="ORF">MYCTH_2308783</name>
</gene>
<protein>
    <submittedName>
        <fullName evidence="7">Uncharacterized protein</fullName>
    </submittedName>
</protein>
<keyword evidence="6" id="KW-0472">Membrane</keyword>
<keyword evidence="8" id="KW-1185">Reference proteome</keyword>
<organism evidence="7 8">
    <name type="scientific">Thermothelomyces thermophilus (strain ATCC 42464 / BCRC 31852 / DSM 1799)</name>
    <name type="common">Sporotrichum thermophile</name>
    <dbReference type="NCBI Taxonomy" id="573729"/>
    <lineage>
        <taxon>Eukaryota</taxon>
        <taxon>Fungi</taxon>
        <taxon>Dikarya</taxon>
        <taxon>Ascomycota</taxon>
        <taxon>Pezizomycotina</taxon>
        <taxon>Sordariomycetes</taxon>
        <taxon>Sordariomycetidae</taxon>
        <taxon>Sordariales</taxon>
        <taxon>Chaetomiaceae</taxon>
        <taxon>Thermothelomyces</taxon>
    </lineage>
</organism>
<dbReference type="OMA" id="TMMNLRE"/>
<dbReference type="GO" id="GO:0005743">
    <property type="term" value="C:mitochondrial inner membrane"/>
    <property type="evidence" value="ECO:0007669"/>
    <property type="project" value="UniProtKB-SubCell"/>
</dbReference>
<dbReference type="GeneID" id="11511014"/>
<keyword evidence="5" id="KW-0496">Mitochondrion</keyword>
<evidence type="ECO:0000256" key="3">
    <source>
        <dbReference type="ARBA" id="ARBA00022792"/>
    </source>
</evidence>
<dbReference type="HOGENOM" id="CLU_088319_0_0_1"/>
<evidence type="ECO:0000256" key="4">
    <source>
        <dbReference type="ARBA" id="ARBA00022989"/>
    </source>
</evidence>
<evidence type="ECO:0000256" key="2">
    <source>
        <dbReference type="ARBA" id="ARBA00022692"/>
    </source>
</evidence>
<dbReference type="KEGG" id="mtm:MYCTH_2308783"/>
<dbReference type="Proteomes" id="UP000007322">
    <property type="component" value="Chromosome 5"/>
</dbReference>
<dbReference type="PANTHER" id="PTHR21382:SF1">
    <property type="entry name" value="NADH DEHYDROGENASE [UBIQUINONE] 1 ALPHA SUBCOMPLEX SUBUNIT 11"/>
    <property type="match status" value="1"/>
</dbReference>
<dbReference type="GO" id="GO:0006120">
    <property type="term" value="P:mitochondrial electron transport, NADH to ubiquinone"/>
    <property type="evidence" value="ECO:0007669"/>
    <property type="project" value="InterPro"/>
</dbReference>